<name>A0A0X3PVU2_SCHSO</name>
<evidence type="ECO:0000313" key="1">
    <source>
        <dbReference type="EMBL" id="JAP55708.1"/>
    </source>
</evidence>
<proteinExistence type="predicted"/>
<reference evidence="1" key="1">
    <citation type="submission" date="2016-01" db="EMBL/GenBank/DDBJ databases">
        <title>Reference transcriptome for the parasite Schistocephalus solidus: insights into the molecular evolution of parasitism.</title>
        <authorList>
            <person name="Hebert F.O."/>
            <person name="Grambauer S."/>
            <person name="Barber I."/>
            <person name="Landry C.R."/>
            <person name="Aubin-Horth N."/>
        </authorList>
    </citation>
    <scope>NUCLEOTIDE SEQUENCE</scope>
</reference>
<dbReference type="EMBL" id="GEEE01007517">
    <property type="protein sequence ID" value="JAP55708.1"/>
    <property type="molecule type" value="Transcribed_RNA"/>
</dbReference>
<protein>
    <submittedName>
        <fullName evidence="1">Elongation of very long chain fatty acids protein 4</fullName>
    </submittedName>
</protein>
<organism evidence="1">
    <name type="scientific">Schistocephalus solidus</name>
    <name type="common">Tapeworm</name>
    <dbReference type="NCBI Taxonomy" id="70667"/>
    <lineage>
        <taxon>Eukaryota</taxon>
        <taxon>Metazoa</taxon>
        <taxon>Spiralia</taxon>
        <taxon>Lophotrochozoa</taxon>
        <taxon>Platyhelminthes</taxon>
        <taxon>Cestoda</taxon>
        <taxon>Eucestoda</taxon>
        <taxon>Diphyllobothriidea</taxon>
        <taxon>Diphyllobothriidae</taxon>
        <taxon>Schistocephalus</taxon>
    </lineage>
</organism>
<accession>A0A0X3PVU2</accession>
<sequence>MLVPVDMQTKLDEDSRLYVNDHSSFLTLSGTIFSQLLNLRSGVLDLHEHFADFVCVGLASKKHLRHEKNTFKSICQDWHDDINTFKFCTSCPQRRSRACSQGGTRKSYKDLLQAPANQLGDLRGPFSR</sequence>
<gene>
    <name evidence="1" type="primary">ELOV4</name>
    <name evidence="1" type="ORF">TR160099</name>
</gene>
<dbReference type="AlphaFoldDB" id="A0A0X3PVU2"/>